<accession>S7PZ67</accession>
<protein>
    <recommendedName>
        <fullName evidence="2">PX domain-containing protein</fullName>
    </recommendedName>
</protein>
<feature type="compositionally biased region" description="Low complexity" evidence="1">
    <location>
        <begin position="592"/>
        <end position="603"/>
    </location>
</feature>
<dbReference type="STRING" id="670483.S7PZ67"/>
<gene>
    <name evidence="3" type="ORF">GLOTRDRAFT_140408</name>
</gene>
<reference evidence="3 4" key="1">
    <citation type="journal article" date="2012" name="Science">
        <title>The Paleozoic origin of enzymatic lignin decomposition reconstructed from 31 fungal genomes.</title>
        <authorList>
            <person name="Floudas D."/>
            <person name="Binder M."/>
            <person name="Riley R."/>
            <person name="Barry K."/>
            <person name="Blanchette R.A."/>
            <person name="Henrissat B."/>
            <person name="Martinez A.T."/>
            <person name="Otillar R."/>
            <person name="Spatafora J.W."/>
            <person name="Yadav J.S."/>
            <person name="Aerts A."/>
            <person name="Benoit I."/>
            <person name="Boyd A."/>
            <person name="Carlson A."/>
            <person name="Copeland A."/>
            <person name="Coutinho P.M."/>
            <person name="de Vries R.P."/>
            <person name="Ferreira P."/>
            <person name="Findley K."/>
            <person name="Foster B."/>
            <person name="Gaskell J."/>
            <person name="Glotzer D."/>
            <person name="Gorecki P."/>
            <person name="Heitman J."/>
            <person name="Hesse C."/>
            <person name="Hori C."/>
            <person name="Igarashi K."/>
            <person name="Jurgens J.A."/>
            <person name="Kallen N."/>
            <person name="Kersten P."/>
            <person name="Kohler A."/>
            <person name="Kuees U."/>
            <person name="Kumar T.K.A."/>
            <person name="Kuo A."/>
            <person name="LaButti K."/>
            <person name="Larrondo L.F."/>
            <person name="Lindquist E."/>
            <person name="Ling A."/>
            <person name="Lombard V."/>
            <person name="Lucas S."/>
            <person name="Lundell T."/>
            <person name="Martin R."/>
            <person name="McLaughlin D.J."/>
            <person name="Morgenstern I."/>
            <person name="Morin E."/>
            <person name="Murat C."/>
            <person name="Nagy L.G."/>
            <person name="Nolan M."/>
            <person name="Ohm R.A."/>
            <person name="Patyshakuliyeva A."/>
            <person name="Rokas A."/>
            <person name="Ruiz-Duenas F.J."/>
            <person name="Sabat G."/>
            <person name="Salamov A."/>
            <person name="Samejima M."/>
            <person name="Schmutz J."/>
            <person name="Slot J.C."/>
            <person name="St John F."/>
            <person name="Stenlid J."/>
            <person name="Sun H."/>
            <person name="Sun S."/>
            <person name="Syed K."/>
            <person name="Tsang A."/>
            <person name="Wiebenga A."/>
            <person name="Young D."/>
            <person name="Pisabarro A."/>
            <person name="Eastwood D.C."/>
            <person name="Martin F."/>
            <person name="Cullen D."/>
            <person name="Grigoriev I.V."/>
            <person name="Hibbett D.S."/>
        </authorList>
    </citation>
    <scope>NUCLEOTIDE SEQUENCE [LARGE SCALE GENOMIC DNA]</scope>
    <source>
        <strain evidence="3 4">ATCC 11539</strain>
    </source>
</reference>
<dbReference type="InterPro" id="IPR036871">
    <property type="entry name" value="PX_dom_sf"/>
</dbReference>
<evidence type="ECO:0000313" key="3">
    <source>
        <dbReference type="EMBL" id="EPQ52783.1"/>
    </source>
</evidence>
<dbReference type="GeneID" id="19304514"/>
<dbReference type="Gene3D" id="3.30.1520.10">
    <property type="entry name" value="Phox-like domain"/>
    <property type="match status" value="1"/>
</dbReference>
<name>S7PZ67_GLOTA</name>
<dbReference type="RefSeq" id="XP_007869043.1">
    <property type="nucleotide sequence ID" value="XM_007870852.1"/>
</dbReference>
<feature type="region of interest" description="Disordered" evidence="1">
    <location>
        <begin position="369"/>
        <end position="398"/>
    </location>
</feature>
<feature type="region of interest" description="Disordered" evidence="1">
    <location>
        <begin position="696"/>
        <end position="718"/>
    </location>
</feature>
<dbReference type="HOGENOM" id="CLU_021425_0_0_1"/>
<dbReference type="Proteomes" id="UP000030669">
    <property type="component" value="Unassembled WGS sequence"/>
</dbReference>
<feature type="region of interest" description="Disordered" evidence="1">
    <location>
        <begin position="564"/>
        <end position="645"/>
    </location>
</feature>
<feature type="region of interest" description="Disordered" evidence="1">
    <location>
        <begin position="413"/>
        <end position="456"/>
    </location>
</feature>
<evidence type="ECO:0000313" key="4">
    <source>
        <dbReference type="Proteomes" id="UP000030669"/>
    </source>
</evidence>
<feature type="compositionally biased region" description="Polar residues" evidence="1">
    <location>
        <begin position="374"/>
        <end position="397"/>
    </location>
</feature>
<dbReference type="AlphaFoldDB" id="S7PZ67"/>
<dbReference type="PROSITE" id="PS50195">
    <property type="entry name" value="PX"/>
    <property type="match status" value="1"/>
</dbReference>
<feature type="compositionally biased region" description="Low complexity" evidence="1">
    <location>
        <begin position="221"/>
        <end position="230"/>
    </location>
</feature>
<dbReference type="OrthoDB" id="3244370at2759"/>
<dbReference type="InterPro" id="IPR001683">
    <property type="entry name" value="PX_dom"/>
</dbReference>
<proteinExistence type="predicted"/>
<feature type="compositionally biased region" description="Low complexity" evidence="1">
    <location>
        <begin position="415"/>
        <end position="443"/>
    </location>
</feature>
<dbReference type="OMA" id="DVWRRWE"/>
<organism evidence="3 4">
    <name type="scientific">Gloeophyllum trabeum (strain ATCC 11539 / FP-39264 / Madison 617)</name>
    <name type="common">Brown rot fungus</name>
    <dbReference type="NCBI Taxonomy" id="670483"/>
    <lineage>
        <taxon>Eukaryota</taxon>
        <taxon>Fungi</taxon>
        <taxon>Dikarya</taxon>
        <taxon>Basidiomycota</taxon>
        <taxon>Agaricomycotina</taxon>
        <taxon>Agaricomycetes</taxon>
        <taxon>Gloeophyllales</taxon>
        <taxon>Gloeophyllaceae</taxon>
        <taxon>Gloeophyllum</taxon>
    </lineage>
</organism>
<feature type="region of interest" description="Disordered" evidence="1">
    <location>
        <begin position="216"/>
        <end position="291"/>
    </location>
</feature>
<dbReference type="eggNOG" id="ENOG502SICQ">
    <property type="taxonomic scope" value="Eukaryota"/>
</dbReference>
<sequence length="755" mass="82158">MLSPAKQGSSFSYGMRVCPMGEGEDVHSMRSDSSRAEYEIWRRWEDCLWFQDTLELEYATLSREKRHRLQAGKGIKKNGIYIHDAAASFESLPPGPDPNSIAKDIHEHIPKLTKKGTLFRTSQATVEQRNKEFTALIDALFSEDMPTLIKDLRESREVRDFFGYWRRDRDLARKAKDAVGKSPRTSVATSGLSMYFSASTLSLQFPPLVSVDVPASPPAPRSVAKSASVPTAGPSAARGRSILQKPDASSSRHGSAAVSFSLSNKSSSSEDFSSGSSSHGSHPSRSQRNSEFDIQEVPVTFLGGSAPSSALLPDEPAKLHALPEEPEFHEALRTMTISNPSDVSVPARRRARTMSSHDRINRQCIVFASPPQSPASTSMSQISERPSMESTRSSVSPSMIELSESIMADNRFGDIDSSSSWRSSDAFSSPSSRRSSWRTSVSDMPPRPSSSQESYYTRASCVDLDLPFTRAPIMLHTPLDSSYRSRASVASMASILTESSADAIIPRTVLSPPTASAASLRRSLSVGSRRQAHFSYPSSVIEEGQRTWEDGEGDDLLESYLYGSSLSDSEQPPSPTFPEAASGPSTPGPSTPGGATPLPTTPGRTQINMNLSHPEYFPKPFQNRPPGQFHIPWSPKATEEDAGNPAESSFAVKAVHGDTIIAFRTSRMTSLVQIRKKLVEKFSSQEENPLANTFALGYLPPPGQRGKAAGGRPRSSSVSSVGVFDTSKLRYISSQESWDEAIATCGGKLTLRIID</sequence>
<feature type="compositionally biased region" description="Low complexity" evidence="1">
    <location>
        <begin position="255"/>
        <end position="286"/>
    </location>
</feature>
<evidence type="ECO:0000259" key="2">
    <source>
        <dbReference type="PROSITE" id="PS50195"/>
    </source>
</evidence>
<evidence type="ECO:0000256" key="1">
    <source>
        <dbReference type="SAM" id="MobiDB-lite"/>
    </source>
</evidence>
<feature type="domain" description="PX" evidence="2">
    <location>
        <begin position="1"/>
        <end position="169"/>
    </location>
</feature>
<dbReference type="GO" id="GO:0035091">
    <property type="term" value="F:phosphatidylinositol binding"/>
    <property type="evidence" value="ECO:0007669"/>
    <property type="project" value="InterPro"/>
</dbReference>
<dbReference type="EMBL" id="KB469307">
    <property type="protein sequence ID" value="EPQ52783.1"/>
    <property type="molecule type" value="Genomic_DNA"/>
</dbReference>
<dbReference type="KEGG" id="gtr:GLOTRDRAFT_140408"/>
<keyword evidence="4" id="KW-1185">Reference proteome</keyword>